<dbReference type="InterPro" id="IPR047589">
    <property type="entry name" value="DUF11_rpt"/>
</dbReference>
<dbReference type="Pfam" id="PF01345">
    <property type="entry name" value="DUF11"/>
    <property type="match status" value="1"/>
</dbReference>
<keyword evidence="1" id="KW-0812">Transmembrane</keyword>
<dbReference type="PANTHER" id="PTHR12861:SF3">
    <property type="entry name" value="TRANSLOCON-ASSOCIATED PROTEIN SUBUNIT BETA"/>
    <property type="match status" value="1"/>
</dbReference>
<dbReference type="InterPro" id="IPR001434">
    <property type="entry name" value="OmcB-like_DUF11"/>
</dbReference>
<dbReference type="EMBL" id="CP000477">
    <property type="protein sequence ID" value="ABK14037.1"/>
    <property type="molecule type" value="Genomic_DNA"/>
</dbReference>
<keyword evidence="4" id="KW-1185">Reference proteome</keyword>
<feature type="domain" description="DUF11" evidence="2">
    <location>
        <begin position="134"/>
        <end position="175"/>
    </location>
</feature>
<keyword evidence="1" id="KW-1133">Transmembrane helix</keyword>
<dbReference type="KEGG" id="mtp:Mthe_0240"/>
<evidence type="ECO:0000259" key="2">
    <source>
        <dbReference type="Pfam" id="PF01345"/>
    </source>
</evidence>
<evidence type="ECO:0000256" key="1">
    <source>
        <dbReference type="SAM" id="Phobius"/>
    </source>
</evidence>
<dbReference type="NCBIfam" id="TIGR01451">
    <property type="entry name" value="B_ant_repeat"/>
    <property type="match status" value="1"/>
</dbReference>
<sequence>MRYIFLLLLLAAYVSLAIGDNEDQGVRFQEFTMSIGDRVEIGDYRAELVDIQSLKDGLVVLRVTQGSKFEEQRVVIEGSPNSFNGGAEEGGLTLTITDIFDEESAKLRVEYRESLGTPRKRVAERREPRAAPNLVVEKSFDKTTVNYGDEVKVTVTVKNIGTEAARNIEVYDIPPLAEFAYIAGYPPKIKSELGPGETDSAVYVMRAVKEGLVKVPQIEVRYRDAKDRIKTNTTEPLEIIVAPPKRPNLVARINVTNVTSGETAPIEVRIENTGQATATMVEVSSEVKPPEGLRCTGLDQLIPEIPPGSAKIYTGEMRGERSGNYTISLTVSYRSGDAMSITKTAANVRVIEQEYKYLYYLLVLPLMIVGLWVYKRYKEYKY</sequence>
<evidence type="ECO:0000313" key="4">
    <source>
        <dbReference type="Proteomes" id="UP000000674"/>
    </source>
</evidence>
<dbReference type="Gene3D" id="2.60.40.10">
    <property type="entry name" value="Immunoglobulins"/>
    <property type="match status" value="2"/>
</dbReference>
<evidence type="ECO:0000313" key="3">
    <source>
        <dbReference type="EMBL" id="ABK14037.1"/>
    </source>
</evidence>
<dbReference type="PANTHER" id="PTHR12861">
    <property type="entry name" value="TRANSLOCON-ASSOCIATED PROTEIN, BETA SUBUNIT PRECURSOR TRAP-BETA SIGNAL SEQUENCE RECEPTOR BETA SUBUNIT"/>
    <property type="match status" value="1"/>
</dbReference>
<dbReference type="STRING" id="349307.Mthe_0240"/>
<dbReference type="OrthoDB" id="148251at2157"/>
<dbReference type="RefSeq" id="WP_011695436.1">
    <property type="nucleotide sequence ID" value="NC_008553.1"/>
</dbReference>
<dbReference type="Proteomes" id="UP000000674">
    <property type="component" value="Chromosome"/>
</dbReference>
<name>A0B5R3_METTP</name>
<proteinExistence type="predicted"/>
<keyword evidence="1" id="KW-0472">Membrane</keyword>
<reference evidence="3 4" key="1">
    <citation type="submission" date="2006-10" db="EMBL/GenBank/DDBJ databases">
        <title>Complete sequence of Methanosaeta thermophila PT.</title>
        <authorList>
            <consortium name="US DOE Joint Genome Institute"/>
            <person name="Copeland A."/>
            <person name="Lucas S."/>
            <person name="Lapidus A."/>
            <person name="Barry K."/>
            <person name="Detter J.C."/>
            <person name="Glavina del Rio T."/>
            <person name="Hammon N."/>
            <person name="Israni S."/>
            <person name="Pitluck S."/>
            <person name="Chain P."/>
            <person name="Malfatti S."/>
            <person name="Shin M."/>
            <person name="Vergez L."/>
            <person name="Schmutz J."/>
            <person name="Larimer F."/>
            <person name="Land M."/>
            <person name="Hauser L."/>
            <person name="Kyrpides N."/>
            <person name="Kim E."/>
            <person name="Smith K.S."/>
            <person name="Ingram-Smith C."/>
            <person name="Richardson P."/>
        </authorList>
    </citation>
    <scope>NUCLEOTIDE SEQUENCE [LARGE SCALE GENOMIC DNA]</scope>
    <source>
        <strain evidence="4">DSM 6194 / JCM 14653 / NBRC 101360 / PT</strain>
    </source>
</reference>
<feature type="transmembrane region" description="Helical" evidence="1">
    <location>
        <begin position="357"/>
        <end position="374"/>
    </location>
</feature>
<dbReference type="InterPro" id="IPR013783">
    <property type="entry name" value="Ig-like_fold"/>
</dbReference>
<organism evidence="3 4">
    <name type="scientific">Methanothrix thermoacetophila (strain DSM 6194 / JCM 14653 / NBRC 101360 / PT)</name>
    <name type="common">Methanosaeta thermophila</name>
    <dbReference type="NCBI Taxonomy" id="349307"/>
    <lineage>
        <taxon>Archaea</taxon>
        <taxon>Methanobacteriati</taxon>
        <taxon>Methanobacteriota</taxon>
        <taxon>Stenosarchaea group</taxon>
        <taxon>Methanomicrobia</taxon>
        <taxon>Methanotrichales</taxon>
        <taxon>Methanotrichaceae</taxon>
        <taxon>Methanothrix</taxon>
    </lineage>
</organism>
<dbReference type="HOGENOM" id="CLU_722824_0_0_2"/>
<dbReference type="AlphaFoldDB" id="A0B5R3"/>
<gene>
    <name evidence="3" type="ordered locus">Mthe_0240</name>
</gene>
<dbReference type="GeneID" id="4462063"/>
<accession>A0B5R3</accession>
<protein>
    <submittedName>
        <fullName evidence="3">Conserved repeat domain</fullName>
    </submittedName>
</protein>